<protein>
    <submittedName>
        <fullName evidence="2">Agmatine deiminase</fullName>
    </submittedName>
</protein>
<accession>A0A438C1H3</accession>
<reference evidence="2 3" key="1">
    <citation type="journal article" date="2018" name="PLoS Genet.">
        <title>Population sequencing reveals clonal diversity and ancestral inbreeding in the grapevine cultivar Chardonnay.</title>
        <authorList>
            <person name="Roach M.J."/>
            <person name="Johnson D.L."/>
            <person name="Bohlmann J."/>
            <person name="van Vuuren H.J."/>
            <person name="Jones S.J."/>
            <person name="Pretorius I.S."/>
            <person name="Schmidt S.A."/>
            <person name="Borneman A.R."/>
        </authorList>
    </citation>
    <scope>NUCLEOTIDE SEQUENCE [LARGE SCALE GENOMIC DNA]</scope>
    <source>
        <strain evidence="3">cv. Chardonnay</strain>
        <tissue evidence="2">Leaf</tissue>
    </source>
</reference>
<dbReference type="GO" id="GO:0004668">
    <property type="term" value="F:protein-arginine deiminase activity"/>
    <property type="evidence" value="ECO:0007669"/>
    <property type="project" value="InterPro"/>
</dbReference>
<name>A0A438C1H3_VITVI</name>
<organism evidence="2 3">
    <name type="scientific">Vitis vinifera</name>
    <name type="common">Grape</name>
    <dbReference type="NCBI Taxonomy" id="29760"/>
    <lineage>
        <taxon>Eukaryota</taxon>
        <taxon>Viridiplantae</taxon>
        <taxon>Streptophyta</taxon>
        <taxon>Embryophyta</taxon>
        <taxon>Tracheophyta</taxon>
        <taxon>Spermatophyta</taxon>
        <taxon>Magnoliopsida</taxon>
        <taxon>eudicotyledons</taxon>
        <taxon>Gunneridae</taxon>
        <taxon>Pentapetalae</taxon>
        <taxon>rosids</taxon>
        <taxon>Vitales</taxon>
        <taxon>Vitaceae</taxon>
        <taxon>Viteae</taxon>
        <taxon>Vitis</taxon>
    </lineage>
</organism>
<dbReference type="AlphaFoldDB" id="A0A438C1H3"/>
<comment type="caution">
    <text evidence="2">The sequence shown here is derived from an EMBL/GenBank/DDBJ whole genome shotgun (WGS) entry which is preliminary data.</text>
</comment>
<keyword evidence="1" id="KW-0378">Hydrolase</keyword>
<dbReference type="Gene3D" id="3.75.10.10">
    <property type="entry name" value="L-arginine/glycine Amidinotransferase, Chain A"/>
    <property type="match status" value="1"/>
</dbReference>
<evidence type="ECO:0000256" key="1">
    <source>
        <dbReference type="ARBA" id="ARBA00022801"/>
    </source>
</evidence>
<dbReference type="GO" id="GO:0009446">
    <property type="term" value="P:putrescine biosynthetic process"/>
    <property type="evidence" value="ECO:0007669"/>
    <property type="project" value="InterPro"/>
</dbReference>
<dbReference type="Proteomes" id="UP000288805">
    <property type="component" value="Unassembled WGS sequence"/>
</dbReference>
<dbReference type="SUPFAM" id="SSF55909">
    <property type="entry name" value="Pentein"/>
    <property type="match status" value="1"/>
</dbReference>
<dbReference type="EMBL" id="QGNW01002581">
    <property type="protein sequence ID" value="RVW17094.1"/>
    <property type="molecule type" value="Genomic_DNA"/>
</dbReference>
<dbReference type="InterPro" id="IPR007466">
    <property type="entry name" value="Peptidyl-Arg-deiminase_porph"/>
</dbReference>
<dbReference type="PANTHER" id="PTHR31377">
    <property type="entry name" value="AGMATINE DEIMINASE-RELATED"/>
    <property type="match status" value="1"/>
</dbReference>
<dbReference type="Pfam" id="PF04371">
    <property type="entry name" value="PAD_porph"/>
    <property type="match status" value="1"/>
</dbReference>
<sequence>MQRDFLWSGIGEDKKDHLISWDVVCRPKEFGGLCLTKCFSGDDDTNGHIDNMCCFAKPGVVLLSWTDDELDPQYERSVEAFSVLSNATDARGRKLQIIKLHVPGPLYMTDEEASGILQEQHRRYPDSLKLSKFLESVVQIMCLYAIELSWCNEDDNAKLRVAGTRLAASYVNFYIANGRIIAPVFGDQKWDDEAVRVLSLAFPNHEFWFSNTLDVEFGHFDHDECEIECIWCVGVYVANISTSYIYCHLYASVAEQLKSMVVSTGGRNKRCKGDCFGRWKYTLHHTAAASHCLELCN</sequence>
<proteinExistence type="predicted"/>
<dbReference type="PANTHER" id="PTHR31377:SF2">
    <property type="entry name" value="AGMATINE DEIMINASE"/>
    <property type="match status" value="1"/>
</dbReference>
<evidence type="ECO:0000313" key="3">
    <source>
        <dbReference type="Proteomes" id="UP000288805"/>
    </source>
</evidence>
<gene>
    <name evidence="2" type="primary">AIH_1</name>
    <name evidence="2" type="ORF">CK203_076018</name>
</gene>
<evidence type="ECO:0000313" key="2">
    <source>
        <dbReference type="EMBL" id="RVW17094.1"/>
    </source>
</evidence>